<evidence type="ECO:0000256" key="2">
    <source>
        <dbReference type="ARBA" id="ARBA00022475"/>
    </source>
</evidence>
<comment type="caution">
    <text evidence="9">The sequence shown here is derived from an EMBL/GenBank/DDBJ whole genome shotgun (WGS) entry which is preliminary data.</text>
</comment>
<dbReference type="PANTHER" id="PTHR34187:SF2">
    <property type="entry name" value="DUF202 DOMAIN-CONTAINING PROTEIN"/>
    <property type="match status" value="1"/>
</dbReference>
<accession>A0A9P6CW08</accession>
<sequence length="212" mass="22696">MSSYPGTANALVEPRIESGDTPPVTTLTENSQLLLRGLTGRSRSKSKAVATYTVPEPSESNYLNFHAPSPSPSMRERTRTRDTDDDSDISRNTKVVSLTLVNSGSVARDHLASERTYLAYVRTSLALSSVGVALMQFLKLSPSTHAFAIPISATMIVTGVLVLLFGAQRFFLVQRTLVEGYFPVSVLEAAVITFILGSVIVVAFGAILVGGS</sequence>
<dbReference type="GO" id="GO:0005886">
    <property type="term" value="C:plasma membrane"/>
    <property type="evidence" value="ECO:0007669"/>
    <property type="project" value="UniProtKB-SubCell"/>
</dbReference>
<reference evidence="9" key="1">
    <citation type="submission" date="2020-11" db="EMBL/GenBank/DDBJ databases">
        <authorList>
            <consortium name="DOE Joint Genome Institute"/>
            <person name="Ahrendt S."/>
            <person name="Riley R."/>
            <person name="Andreopoulos W."/>
            <person name="Labutti K."/>
            <person name="Pangilinan J."/>
            <person name="Ruiz-Duenas F.J."/>
            <person name="Barrasa J.M."/>
            <person name="Sanchez-Garcia M."/>
            <person name="Camarero S."/>
            <person name="Miyauchi S."/>
            <person name="Serrano A."/>
            <person name="Linde D."/>
            <person name="Babiker R."/>
            <person name="Drula E."/>
            <person name="Ayuso-Fernandez I."/>
            <person name="Pacheco R."/>
            <person name="Padilla G."/>
            <person name="Ferreira P."/>
            <person name="Barriuso J."/>
            <person name="Kellner H."/>
            <person name="Castanera R."/>
            <person name="Alfaro M."/>
            <person name="Ramirez L."/>
            <person name="Pisabarro A.G."/>
            <person name="Kuo A."/>
            <person name="Tritt A."/>
            <person name="Lipzen A."/>
            <person name="He G."/>
            <person name="Yan M."/>
            <person name="Ng V."/>
            <person name="Cullen D."/>
            <person name="Martin F."/>
            <person name="Rosso M.-N."/>
            <person name="Henrissat B."/>
            <person name="Hibbett D."/>
            <person name="Martinez A.T."/>
            <person name="Grigoriev I.V."/>
        </authorList>
    </citation>
    <scope>NUCLEOTIDE SEQUENCE</scope>
    <source>
        <strain evidence="9">CIRM-BRFM 674</strain>
    </source>
</reference>
<dbReference type="InterPro" id="IPR003807">
    <property type="entry name" value="DUF202"/>
</dbReference>
<dbReference type="PANTHER" id="PTHR34187">
    <property type="entry name" value="FGR18P"/>
    <property type="match status" value="1"/>
</dbReference>
<keyword evidence="3 7" id="KW-0812">Transmembrane</keyword>
<evidence type="ECO:0000256" key="1">
    <source>
        <dbReference type="ARBA" id="ARBA00004651"/>
    </source>
</evidence>
<evidence type="ECO:0000256" key="4">
    <source>
        <dbReference type="ARBA" id="ARBA00022989"/>
    </source>
</evidence>
<dbReference type="AlphaFoldDB" id="A0A9P6CW08"/>
<keyword evidence="10" id="KW-1185">Reference proteome</keyword>
<feature type="region of interest" description="Disordered" evidence="6">
    <location>
        <begin position="1"/>
        <end position="28"/>
    </location>
</feature>
<proteinExistence type="predicted"/>
<evidence type="ECO:0000256" key="7">
    <source>
        <dbReference type="SAM" id="Phobius"/>
    </source>
</evidence>
<evidence type="ECO:0000256" key="5">
    <source>
        <dbReference type="ARBA" id="ARBA00023136"/>
    </source>
</evidence>
<evidence type="ECO:0000256" key="6">
    <source>
        <dbReference type="SAM" id="MobiDB-lite"/>
    </source>
</evidence>
<dbReference type="InterPro" id="IPR052053">
    <property type="entry name" value="IM_YidH-like"/>
</dbReference>
<keyword evidence="4 7" id="KW-1133">Transmembrane helix</keyword>
<organism evidence="9 10">
    <name type="scientific">Pholiota conissans</name>
    <dbReference type="NCBI Taxonomy" id="109636"/>
    <lineage>
        <taxon>Eukaryota</taxon>
        <taxon>Fungi</taxon>
        <taxon>Dikarya</taxon>
        <taxon>Basidiomycota</taxon>
        <taxon>Agaricomycotina</taxon>
        <taxon>Agaricomycetes</taxon>
        <taxon>Agaricomycetidae</taxon>
        <taxon>Agaricales</taxon>
        <taxon>Agaricineae</taxon>
        <taxon>Strophariaceae</taxon>
        <taxon>Pholiota</taxon>
    </lineage>
</organism>
<feature type="transmembrane region" description="Helical" evidence="7">
    <location>
        <begin position="186"/>
        <end position="209"/>
    </location>
</feature>
<comment type="subcellular location">
    <subcellularLocation>
        <location evidence="1">Cell membrane</location>
        <topology evidence="1">Multi-pass membrane protein</topology>
    </subcellularLocation>
</comment>
<dbReference type="OrthoDB" id="199599at2759"/>
<feature type="domain" description="DUF202" evidence="8">
    <location>
        <begin position="108"/>
        <end position="175"/>
    </location>
</feature>
<keyword evidence="5 7" id="KW-0472">Membrane</keyword>
<feature type="region of interest" description="Disordered" evidence="6">
    <location>
        <begin position="59"/>
        <end position="89"/>
    </location>
</feature>
<keyword evidence="2" id="KW-1003">Cell membrane</keyword>
<dbReference type="Pfam" id="PF02656">
    <property type="entry name" value="DUF202"/>
    <property type="match status" value="1"/>
</dbReference>
<name>A0A9P6CW08_9AGAR</name>
<evidence type="ECO:0000256" key="3">
    <source>
        <dbReference type="ARBA" id="ARBA00022692"/>
    </source>
</evidence>
<evidence type="ECO:0000313" key="10">
    <source>
        <dbReference type="Proteomes" id="UP000807469"/>
    </source>
</evidence>
<dbReference type="Proteomes" id="UP000807469">
    <property type="component" value="Unassembled WGS sequence"/>
</dbReference>
<feature type="transmembrane region" description="Helical" evidence="7">
    <location>
        <begin position="117"/>
        <end position="138"/>
    </location>
</feature>
<dbReference type="EMBL" id="MU155364">
    <property type="protein sequence ID" value="KAF9474744.1"/>
    <property type="molecule type" value="Genomic_DNA"/>
</dbReference>
<evidence type="ECO:0000313" key="9">
    <source>
        <dbReference type="EMBL" id="KAF9474744.1"/>
    </source>
</evidence>
<gene>
    <name evidence="9" type="ORF">BDN70DRAFT_884501</name>
</gene>
<feature type="transmembrane region" description="Helical" evidence="7">
    <location>
        <begin position="144"/>
        <end position="165"/>
    </location>
</feature>
<protein>
    <recommendedName>
        <fullName evidence="8">DUF202 domain-containing protein</fullName>
    </recommendedName>
</protein>
<evidence type="ECO:0000259" key="8">
    <source>
        <dbReference type="Pfam" id="PF02656"/>
    </source>
</evidence>